<sequence>MKKLALFTVLSLGVINCTLAQEFRGQATYASQVTLPEGVSTETPQMDDETNKLIEEALANALNRTYILNFDKNASLYQEEKKLTPNNPSIAITISTGAEGVEYKNVKEKKMVTETTLFDKEFLIVDNLQKFDWKLEKETKKIGNYTCYKAVAVLKSAEESEEEKADKTVFLGQPKDTKIIAWYAPEIPVSHGPGAYWGLPGLILEVNDGITTLLCSKIVLNSKDKTEIKAPKKGKKVSAAEYRKIEEEKAKEFEQQHEQDGNSIIINMGG</sequence>
<proteinExistence type="predicted"/>
<dbReference type="EMBL" id="JBHUMD010000007">
    <property type="protein sequence ID" value="MFD2601906.1"/>
    <property type="molecule type" value="Genomic_DNA"/>
</dbReference>
<keyword evidence="3" id="KW-1185">Reference proteome</keyword>
<dbReference type="NCBIfam" id="TIGR01200">
    <property type="entry name" value="GLPGLI"/>
    <property type="match status" value="1"/>
</dbReference>
<reference evidence="3" key="1">
    <citation type="journal article" date="2019" name="Int. J. Syst. Evol. Microbiol.">
        <title>The Global Catalogue of Microorganisms (GCM) 10K type strain sequencing project: providing services to taxonomists for standard genome sequencing and annotation.</title>
        <authorList>
            <consortium name="The Broad Institute Genomics Platform"/>
            <consortium name="The Broad Institute Genome Sequencing Center for Infectious Disease"/>
            <person name="Wu L."/>
            <person name="Ma J."/>
        </authorList>
    </citation>
    <scope>NUCLEOTIDE SEQUENCE [LARGE SCALE GENOMIC DNA]</scope>
    <source>
        <strain evidence="3">KCTC 42107</strain>
    </source>
</reference>
<keyword evidence="1" id="KW-0732">Signal</keyword>
<dbReference type="InterPro" id="IPR005901">
    <property type="entry name" value="GLPGLI"/>
</dbReference>
<feature type="signal peptide" evidence="1">
    <location>
        <begin position="1"/>
        <end position="20"/>
    </location>
</feature>
<dbReference type="RefSeq" id="WP_379820412.1">
    <property type="nucleotide sequence ID" value="NZ_JBHUMD010000007.1"/>
</dbReference>
<feature type="chain" id="PRO_5046440919" evidence="1">
    <location>
        <begin position="21"/>
        <end position="270"/>
    </location>
</feature>
<dbReference type="Proteomes" id="UP001597480">
    <property type="component" value="Unassembled WGS sequence"/>
</dbReference>
<evidence type="ECO:0000313" key="3">
    <source>
        <dbReference type="Proteomes" id="UP001597480"/>
    </source>
</evidence>
<protein>
    <submittedName>
        <fullName evidence="2">GLPGLI family protein</fullName>
    </submittedName>
</protein>
<evidence type="ECO:0000256" key="1">
    <source>
        <dbReference type="SAM" id="SignalP"/>
    </source>
</evidence>
<accession>A0ABW5NS45</accession>
<comment type="caution">
    <text evidence="2">The sequence shown here is derived from an EMBL/GenBank/DDBJ whole genome shotgun (WGS) entry which is preliminary data.</text>
</comment>
<evidence type="ECO:0000313" key="2">
    <source>
        <dbReference type="EMBL" id="MFD2601906.1"/>
    </source>
</evidence>
<name>A0ABW5NS45_9FLAO</name>
<organism evidence="2 3">
    <name type="scientific">Flavobacterium suzhouense</name>
    <dbReference type="NCBI Taxonomy" id="1529638"/>
    <lineage>
        <taxon>Bacteria</taxon>
        <taxon>Pseudomonadati</taxon>
        <taxon>Bacteroidota</taxon>
        <taxon>Flavobacteriia</taxon>
        <taxon>Flavobacteriales</taxon>
        <taxon>Flavobacteriaceae</taxon>
        <taxon>Flavobacterium</taxon>
    </lineage>
</organism>
<dbReference type="Pfam" id="PF09697">
    <property type="entry name" value="Porph_ging"/>
    <property type="match status" value="1"/>
</dbReference>
<gene>
    <name evidence="2" type="ORF">ACFSR3_07555</name>
</gene>